<reference evidence="3 4" key="2">
    <citation type="journal article" date="2019" name="G3 (Bethesda)">
        <title>Hybrid Assembly of the Genome of the Entomopathogenic Nematode Steinernema carpocapsae Identifies the X-Chromosome.</title>
        <authorList>
            <person name="Serra L."/>
            <person name="Macchietto M."/>
            <person name="Macias-Munoz A."/>
            <person name="McGill C.J."/>
            <person name="Rodriguez I.M."/>
            <person name="Rodriguez B."/>
            <person name="Murad R."/>
            <person name="Mortazavi A."/>
        </authorList>
    </citation>
    <scope>NUCLEOTIDE SEQUENCE [LARGE SCALE GENOMIC DNA]</scope>
    <source>
        <strain evidence="3 4">ALL</strain>
    </source>
</reference>
<keyword evidence="4" id="KW-1185">Reference proteome</keyword>
<feature type="region of interest" description="Disordered" evidence="2">
    <location>
        <begin position="1"/>
        <end position="20"/>
    </location>
</feature>
<feature type="compositionally biased region" description="Basic residues" evidence="2">
    <location>
        <begin position="484"/>
        <end position="496"/>
    </location>
</feature>
<feature type="coiled-coil region" evidence="1">
    <location>
        <begin position="281"/>
        <end position="308"/>
    </location>
</feature>
<feature type="region of interest" description="Disordered" evidence="2">
    <location>
        <begin position="593"/>
        <end position="616"/>
    </location>
</feature>
<evidence type="ECO:0000313" key="3">
    <source>
        <dbReference type="EMBL" id="TMS34946.1"/>
    </source>
</evidence>
<dbReference type="EMBL" id="AZBU02000001">
    <property type="protein sequence ID" value="TMS34946.1"/>
    <property type="molecule type" value="Genomic_DNA"/>
</dbReference>
<reference evidence="3 4" key="1">
    <citation type="journal article" date="2015" name="Genome Biol.">
        <title>Comparative genomics of Steinernema reveals deeply conserved gene regulatory networks.</title>
        <authorList>
            <person name="Dillman A.R."/>
            <person name="Macchietto M."/>
            <person name="Porter C.F."/>
            <person name="Rogers A."/>
            <person name="Williams B."/>
            <person name="Antoshechkin I."/>
            <person name="Lee M.M."/>
            <person name="Goodwin Z."/>
            <person name="Lu X."/>
            <person name="Lewis E.E."/>
            <person name="Goodrich-Blair H."/>
            <person name="Stock S.P."/>
            <person name="Adams B.J."/>
            <person name="Sternberg P.W."/>
            <person name="Mortazavi A."/>
        </authorList>
    </citation>
    <scope>NUCLEOTIDE SEQUENCE [LARGE SCALE GENOMIC DNA]</scope>
    <source>
        <strain evidence="3 4">ALL</strain>
    </source>
</reference>
<sequence>MLLMANEPFDLQGPPQLDPQAPTLEPVEAGLKRLEGVRYDGEMIEHNSRVRRVTRVARGGGTFVQTGTGVRFVRILGSQFEKRPIRVAGDRHVAPSSEFVRIRTVPTAPQPYSIQPQTFPRKRIIAEPRVDTIDLTSEQQDNDLVHEDEYRMVAGFAKRPVETATTHVPSNISQQPSIRTAPVRYIRPTGVPVNTVRRAPATIRPLNAVPRPIPTGASGNAFGARVMRQMIGRGGLVQRTVRRPPVNMARVSYAKLSDPLKRAPLVRRPAMRFEFERNEDEERAIAEAIAVEEEIMRQEEEANDKTKNSNSLSLFLPFDSDIRRVEEGLRQKELATRSELERRRLAPSNPLLSTYTSPFARDAATRHQQMIEQTQTFSKKPSNLAPSKDDSPDMRVAKQLLDCMISQVCKNEKPEKPVVGWQRPLPQPIRIRESNNNRYPLLRYNQQDMQLHERMDILKREVMKRRQKIEEIAERETGITPPWKKSRARTKPRPKKKPVDQTQIQQNRKENVTAAEVEIKMVEDPSQISLGGDSVVYSKIDPSEESAPPDLNDLLDEVHALAFDTDLQELTPEHLSILDMTGLLETEEILEEGKMNEPPTELCIPLPSPKKSILTS</sequence>
<evidence type="ECO:0000256" key="1">
    <source>
        <dbReference type="SAM" id="Coils"/>
    </source>
</evidence>
<keyword evidence="1" id="KW-0175">Coiled coil</keyword>
<accession>A0A4U8UPL7</accession>
<evidence type="ECO:0000313" key="4">
    <source>
        <dbReference type="Proteomes" id="UP000298663"/>
    </source>
</evidence>
<name>A0A4U8UPL7_STECR</name>
<gene>
    <name evidence="3" type="ORF">L596_002439</name>
</gene>
<organism evidence="3 4">
    <name type="scientific">Steinernema carpocapsae</name>
    <name type="common">Entomopathogenic nematode</name>
    <dbReference type="NCBI Taxonomy" id="34508"/>
    <lineage>
        <taxon>Eukaryota</taxon>
        <taxon>Metazoa</taxon>
        <taxon>Ecdysozoa</taxon>
        <taxon>Nematoda</taxon>
        <taxon>Chromadorea</taxon>
        <taxon>Rhabditida</taxon>
        <taxon>Tylenchina</taxon>
        <taxon>Panagrolaimomorpha</taxon>
        <taxon>Strongyloidoidea</taxon>
        <taxon>Steinernematidae</taxon>
        <taxon>Steinernema</taxon>
    </lineage>
</organism>
<feature type="compositionally biased region" description="Polar residues" evidence="2">
    <location>
        <begin position="366"/>
        <end position="385"/>
    </location>
</feature>
<evidence type="ECO:0000256" key="2">
    <source>
        <dbReference type="SAM" id="MobiDB-lite"/>
    </source>
</evidence>
<dbReference type="Proteomes" id="UP000298663">
    <property type="component" value="Unassembled WGS sequence"/>
</dbReference>
<dbReference type="STRING" id="34508.A0A4U8UPL7"/>
<feature type="region of interest" description="Disordered" evidence="2">
    <location>
        <begin position="365"/>
        <end position="392"/>
    </location>
</feature>
<feature type="region of interest" description="Disordered" evidence="2">
    <location>
        <begin position="476"/>
        <end position="511"/>
    </location>
</feature>
<comment type="caution">
    <text evidence="3">The sequence shown here is derived from an EMBL/GenBank/DDBJ whole genome shotgun (WGS) entry which is preliminary data.</text>
</comment>
<dbReference type="AlphaFoldDB" id="A0A4U8UPL7"/>
<dbReference type="OrthoDB" id="5877180at2759"/>
<protein>
    <submittedName>
        <fullName evidence="3">Uncharacterized protein</fullName>
    </submittedName>
</protein>
<proteinExistence type="predicted"/>